<dbReference type="Gene3D" id="3.40.50.300">
    <property type="entry name" value="P-loop containing nucleotide triphosphate hydrolases"/>
    <property type="match status" value="1"/>
</dbReference>
<reference evidence="1 2" key="1">
    <citation type="journal article" date="2006" name="J. Bacteriol.">
        <title>Genomic analysis of Pseudomonas aeruginosa phages LKD16 and LKA1: establishment of the phiKMV subgroup within the T7 supergroup.</title>
        <authorList>
            <person name="Ceyssens P.J."/>
            <person name="Lavigne R."/>
            <person name="Mattheus W."/>
            <person name="Chibeu A."/>
            <person name="Hertveldt K."/>
            <person name="Mast J."/>
            <person name="Robben J."/>
            <person name="Volckaert G."/>
        </authorList>
    </citation>
    <scope>NUCLEOTIDE SEQUENCE</scope>
</reference>
<dbReference type="GO" id="GO:0004386">
    <property type="term" value="F:helicase activity"/>
    <property type="evidence" value="ECO:0007669"/>
    <property type="project" value="UniProtKB-KW"/>
</dbReference>
<protein>
    <submittedName>
        <fullName evidence="1">Putative DNA helicase</fullName>
    </submittedName>
</protein>
<name>Q0E5Z1_9CAUD</name>
<organism evidence="1 2">
    <name type="scientific">Pseudomonas phage LKA1</name>
    <dbReference type="NCBI Taxonomy" id="386793"/>
    <lineage>
        <taxon>Viruses</taxon>
        <taxon>Duplodnaviria</taxon>
        <taxon>Heunggongvirae</taxon>
        <taxon>Uroviricota</taxon>
        <taxon>Caudoviricetes</taxon>
        <taxon>Autographivirales</taxon>
        <taxon>Autoscriptoviridae</taxon>
        <taxon>Stubburvirus</taxon>
        <taxon>Stubburvirus LKA1</taxon>
    </lineage>
</organism>
<dbReference type="SUPFAM" id="SSF52540">
    <property type="entry name" value="P-loop containing nucleoside triphosphate hydrolases"/>
    <property type="match status" value="1"/>
</dbReference>
<dbReference type="InterPro" id="IPR027417">
    <property type="entry name" value="P-loop_NTPase"/>
</dbReference>
<sequence>MSSDTLILQALREKQKYRTLIGTVPTGMLGTEAQCLLAWYPIYHQAYPEHEYLDIDALDALVKLRSGYSPEQMATVRHAMQLMRQHVDQGAIKGVVNQLYERDFAGRAGALLSQYNAGGEVDLVYELSRIAQETQRVVAQSASSDWIQDSIEDILKQEEKDFGLKFPLPVLEAHIKGLLGGASVALAGRPDKGKTSLIAFILARFAGQLDRYFDPERPILWLNNEGKGQRIIPRIYQAALGVDMDELVAMSNAGTLRDAYTAKVGRVDRIRVKDMHGASFAQIEQVIEAMKPCVVVWDMMANFRLGHSSGGGNKADEVEEKWQVAREMAVRHDFVSLGTVQISNEGGNMLYPPYSALKDSKTGIQGATDLIVMMGALDAPEMASLRGISTPKNKFQMPKMPSHITSEVFFDAARCQFEQGS</sequence>
<dbReference type="Pfam" id="PF13481">
    <property type="entry name" value="AAA_25"/>
    <property type="match status" value="1"/>
</dbReference>
<proteinExistence type="predicted"/>
<keyword evidence="1" id="KW-0547">Nucleotide-binding</keyword>
<keyword evidence="2" id="KW-1185">Reference proteome</keyword>
<gene>
    <name evidence="1" type="primary">gp23</name>
</gene>
<dbReference type="KEGG" id="vg:5687467"/>
<keyword evidence="1" id="KW-0347">Helicase</keyword>
<evidence type="ECO:0000313" key="1">
    <source>
        <dbReference type="EMBL" id="CAK24991.1"/>
    </source>
</evidence>
<dbReference type="Proteomes" id="UP000002089">
    <property type="component" value="Segment"/>
</dbReference>
<dbReference type="EMBL" id="AM265639">
    <property type="protein sequence ID" value="CAK24991.1"/>
    <property type="molecule type" value="Genomic_DNA"/>
</dbReference>
<evidence type="ECO:0000313" key="2">
    <source>
        <dbReference type="Proteomes" id="UP000002089"/>
    </source>
</evidence>
<dbReference type="OrthoDB" id="8207at10239"/>
<keyword evidence="1" id="KW-0378">Hydrolase</keyword>
<accession>Q0E5Z1</accession>
<dbReference type="GeneID" id="5687467"/>
<dbReference type="RefSeq" id="YP_001522864.1">
    <property type="nucleotide sequence ID" value="NC_009936.1"/>
</dbReference>
<keyword evidence="1" id="KW-0067">ATP-binding</keyword>